<feature type="transmembrane region" description="Helical" evidence="7">
    <location>
        <begin position="157"/>
        <end position="174"/>
    </location>
</feature>
<feature type="transmembrane region" description="Helical" evidence="7">
    <location>
        <begin position="133"/>
        <end position="150"/>
    </location>
</feature>
<feature type="transmembrane region" description="Helical" evidence="7">
    <location>
        <begin position="313"/>
        <end position="334"/>
    </location>
</feature>
<accession>A0A6N8GGW2</accession>
<evidence type="ECO:0000256" key="5">
    <source>
        <dbReference type="ARBA" id="ARBA00022989"/>
    </source>
</evidence>
<dbReference type="Proteomes" id="UP000436989">
    <property type="component" value="Unassembled WGS sequence"/>
</dbReference>
<evidence type="ECO:0000256" key="6">
    <source>
        <dbReference type="ARBA" id="ARBA00023136"/>
    </source>
</evidence>
<reference evidence="9 10" key="1">
    <citation type="submission" date="2019-12" db="EMBL/GenBank/DDBJ databases">
        <authorList>
            <person name="Shi Y."/>
        </authorList>
    </citation>
    <scope>NUCLEOTIDE SEQUENCE [LARGE SCALE GENOMIC DNA]</scope>
    <source>
        <strain evidence="9 10">JCM 17929</strain>
    </source>
</reference>
<keyword evidence="3" id="KW-1003">Cell membrane</keyword>
<keyword evidence="6 7" id="KW-0472">Membrane</keyword>
<feature type="transmembrane region" description="Helical" evidence="7">
    <location>
        <begin position="58"/>
        <end position="77"/>
    </location>
</feature>
<dbReference type="EMBL" id="WOGU01000003">
    <property type="protein sequence ID" value="MUN62391.1"/>
    <property type="molecule type" value="Genomic_DNA"/>
</dbReference>
<dbReference type="GO" id="GO:0005886">
    <property type="term" value="C:plasma membrane"/>
    <property type="evidence" value="ECO:0007669"/>
    <property type="project" value="UniProtKB-SubCell"/>
</dbReference>
<evidence type="ECO:0000313" key="9">
    <source>
        <dbReference type="EMBL" id="MUN62391.1"/>
    </source>
</evidence>
<evidence type="ECO:0000256" key="3">
    <source>
        <dbReference type="ARBA" id="ARBA00022475"/>
    </source>
</evidence>
<keyword evidence="4 7" id="KW-0812">Transmembrane</keyword>
<dbReference type="PANTHER" id="PTHR40074">
    <property type="entry name" value="O-ACETYLTRANSFERASE WECH"/>
    <property type="match status" value="1"/>
</dbReference>
<dbReference type="AlphaFoldDB" id="A0A6N8GGW2"/>
<keyword evidence="9" id="KW-0808">Transferase</keyword>
<dbReference type="GO" id="GO:0016413">
    <property type="term" value="F:O-acetyltransferase activity"/>
    <property type="evidence" value="ECO:0007669"/>
    <property type="project" value="TreeGrafter"/>
</dbReference>
<keyword evidence="9" id="KW-0012">Acyltransferase</keyword>
<feature type="transmembrane region" description="Helical" evidence="7">
    <location>
        <begin position="287"/>
        <end position="307"/>
    </location>
</feature>
<keyword evidence="5 7" id="KW-1133">Transmembrane helix</keyword>
<evidence type="ECO:0000259" key="8">
    <source>
        <dbReference type="Pfam" id="PF01757"/>
    </source>
</evidence>
<evidence type="ECO:0000256" key="1">
    <source>
        <dbReference type="ARBA" id="ARBA00004651"/>
    </source>
</evidence>
<evidence type="ECO:0000256" key="7">
    <source>
        <dbReference type="SAM" id="Phobius"/>
    </source>
</evidence>
<dbReference type="PANTHER" id="PTHR40074:SF2">
    <property type="entry name" value="O-ACETYLTRANSFERASE WECH"/>
    <property type="match status" value="1"/>
</dbReference>
<feature type="transmembrane region" description="Helical" evidence="7">
    <location>
        <begin position="252"/>
        <end position="275"/>
    </location>
</feature>
<comment type="subcellular location">
    <subcellularLocation>
        <location evidence="1">Cell membrane</location>
        <topology evidence="1">Multi-pass membrane protein</topology>
    </subcellularLocation>
</comment>
<proteinExistence type="inferred from homology"/>
<dbReference type="InterPro" id="IPR002656">
    <property type="entry name" value="Acyl_transf_3_dom"/>
</dbReference>
<comment type="caution">
    <text evidence="9">The sequence shown here is derived from an EMBL/GenBank/DDBJ whole genome shotgun (WGS) entry which is preliminary data.</text>
</comment>
<comment type="similarity">
    <text evidence="2">Belongs to the acyltransferase 3 family.</text>
</comment>
<feature type="transmembrane region" description="Helical" evidence="7">
    <location>
        <begin position="180"/>
        <end position="199"/>
    </location>
</feature>
<keyword evidence="10" id="KW-1185">Reference proteome</keyword>
<feature type="transmembrane region" description="Helical" evidence="7">
    <location>
        <begin position="20"/>
        <end position="38"/>
    </location>
</feature>
<feature type="domain" description="Acyltransferase 3" evidence="8">
    <location>
        <begin position="16"/>
        <end position="332"/>
    </location>
</feature>
<gene>
    <name evidence="9" type="ORF">GMA12_04410</name>
</gene>
<dbReference type="Pfam" id="PF01757">
    <property type="entry name" value="Acyl_transf_3"/>
    <property type="match status" value="1"/>
</dbReference>
<name>A0A6N8GGW2_9MICC</name>
<feature type="transmembrane region" description="Helical" evidence="7">
    <location>
        <begin position="89"/>
        <end position="113"/>
    </location>
</feature>
<evidence type="ECO:0000313" key="10">
    <source>
        <dbReference type="Proteomes" id="UP000436989"/>
    </source>
</evidence>
<organism evidence="9 10">
    <name type="scientific">Kocuria sediminis</name>
    <dbReference type="NCBI Taxonomy" id="1038857"/>
    <lineage>
        <taxon>Bacteria</taxon>
        <taxon>Bacillati</taxon>
        <taxon>Actinomycetota</taxon>
        <taxon>Actinomycetes</taxon>
        <taxon>Micrococcales</taxon>
        <taxon>Micrococcaceae</taxon>
        <taxon>Kocuria</taxon>
    </lineage>
</organism>
<evidence type="ECO:0000256" key="2">
    <source>
        <dbReference type="ARBA" id="ARBA00007400"/>
    </source>
</evidence>
<sequence length="371" mass="40339">MMVKMHSNASRTRAPGIDIARALAVIGVVATHTVSGMLNSSLIDSSYPAYEWIQNIGMLRLPALAFLTGLFIPSGIAKRGASRYMRIRLVSLGYLYVLWSLIQGTVAVAFAGYRNGSGGTWLGVLSLWTPEGQLWFLTYLMTASVLLTIFRPWKNGKRAIASLVLFLCVTLLMWGRQYNYVGIAGLSLIFFSALGATMGMHRAVRILNRGLGTWIAVGAVSTSLFIALLGASPQHPASGTSATPPQLLLPSLLASTVGCIALVACSQILFFVPYVARPLQLVGQRTLEVFVMHYSLYAGTRVLLMHAGVENPAFHLVAGISVGVLVPVFLSWLLPRIGMRWLFQPPSFFMLDGRSLLAKVRLVARRGALRT</sequence>
<feature type="transmembrane region" description="Helical" evidence="7">
    <location>
        <begin position="211"/>
        <end position="232"/>
    </location>
</feature>
<dbReference type="GO" id="GO:0009246">
    <property type="term" value="P:enterobacterial common antigen biosynthetic process"/>
    <property type="evidence" value="ECO:0007669"/>
    <property type="project" value="TreeGrafter"/>
</dbReference>
<evidence type="ECO:0000256" key="4">
    <source>
        <dbReference type="ARBA" id="ARBA00022692"/>
    </source>
</evidence>
<protein>
    <submittedName>
        <fullName evidence="9">Acyltransferase family protein</fullName>
    </submittedName>
</protein>